<comment type="caution">
    <text evidence="2">The sequence shown here is derived from an EMBL/GenBank/DDBJ whole genome shotgun (WGS) entry which is preliminary data.</text>
</comment>
<evidence type="ECO:0000313" key="3">
    <source>
        <dbReference type="Proteomes" id="UP000239663"/>
    </source>
</evidence>
<name>A0A2S7MXJ8_9BACI</name>
<proteinExistence type="predicted"/>
<protein>
    <recommendedName>
        <fullName evidence="4">Transposase</fullName>
    </recommendedName>
</protein>
<evidence type="ECO:0000313" key="2">
    <source>
        <dbReference type="EMBL" id="PQD94477.1"/>
    </source>
</evidence>
<gene>
    <name evidence="2" type="ORF">CYL18_13790</name>
</gene>
<keyword evidence="3" id="KW-1185">Reference proteome</keyword>
<dbReference type="Proteomes" id="UP000239663">
    <property type="component" value="Unassembled WGS sequence"/>
</dbReference>
<organism evidence="2 3">
    <name type="scientific">Pradoshia eiseniae</name>
    <dbReference type="NCBI Taxonomy" id="2064768"/>
    <lineage>
        <taxon>Bacteria</taxon>
        <taxon>Bacillati</taxon>
        <taxon>Bacillota</taxon>
        <taxon>Bacilli</taxon>
        <taxon>Bacillales</taxon>
        <taxon>Bacillaceae</taxon>
        <taxon>Pradoshia</taxon>
    </lineage>
</organism>
<dbReference type="EMBL" id="PKOZ01000009">
    <property type="protein sequence ID" value="PQD94477.1"/>
    <property type="molecule type" value="Genomic_DNA"/>
</dbReference>
<reference evidence="2 3" key="1">
    <citation type="submission" date="2017-12" db="EMBL/GenBank/DDBJ databases">
        <title>Taxonomic description and draft genome of Pradoshia cofamensis Gen. nov., sp. nov., a thermotolerant bacillale isolated from anterior gut of earthworm Eisenia fetida.</title>
        <authorList>
            <person name="Saha T."/>
            <person name="Chakraborty R."/>
        </authorList>
    </citation>
    <scope>NUCLEOTIDE SEQUENCE [LARGE SCALE GENOMIC DNA]</scope>
    <source>
        <strain evidence="2 3">EAG3</strain>
    </source>
</reference>
<sequence>MPYHKNKMAAFEAAQNGMRKVTDVYVNLQAMKHDPEFGREVKRFWEEINEAYQQVENADEVASEHQREQLSEFRETLKQYVSELNEYNDLR</sequence>
<evidence type="ECO:0008006" key="4">
    <source>
        <dbReference type="Google" id="ProtNLM"/>
    </source>
</evidence>
<dbReference type="OrthoDB" id="2936945at2"/>
<dbReference type="AlphaFoldDB" id="A0A2S7MXJ8"/>
<accession>A0A2S7MXJ8</accession>
<evidence type="ECO:0000256" key="1">
    <source>
        <dbReference type="SAM" id="Coils"/>
    </source>
</evidence>
<feature type="coiled-coil region" evidence="1">
    <location>
        <begin position="48"/>
        <end position="90"/>
    </location>
</feature>
<keyword evidence="1" id="KW-0175">Coiled coil</keyword>
<dbReference type="RefSeq" id="WP_104850115.1">
    <property type="nucleotide sequence ID" value="NZ_PKOZ01000009.1"/>
</dbReference>